<dbReference type="SUPFAM" id="SSF88659">
    <property type="entry name" value="Sigma3 and sigma4 domains of RNA polymerase sigma factors"/>
    <property type="match status" value="2"/>
</dbReference>
<dbReference type="SUPFAM" id="SSF88946">
    <property type="entry name" value="Sigma2 domain of RNA polymerase sigma factors"/>
    <property type="match status" value="1"/>
</dbReference>
<proteinExistence type="predicted"/>
<dbReference type="NCBIfam" id="TIGR02980">
    <property type="entry name" value="SigBFG"/>
    <property type="match status" value="1"/>
</dbReference>
<dbReference type="Proteomes" id="UP001291999">
    <property type="component" value="Unassembled WGS sequence"/>
</dbReference>
<dbReference type="PRINTS" id="PR00046">
    <property type="entry name" value="SIGMA70FCT"/>
</dbReference>
<dbReference type="Gene3D" id="1.20.120.1810">
    <property type="match status" value="1"/>
</dbReference>
<dbReference type="InterPro" id="IPR014322">
    <property type="entry name" value="RNA_pol_sigma-B/F/G"/>
</dbReference>
<dbReference type="InterPro" id="IPR007630">
    <property type="entry name" value="RNA_pol_sigma70_r4"/>
</dbReference>
<keyword evidence="10" id="KW-1185">Reference proteome</keyword>
<dbReference type="InterPro" id="IPR014284">
    <property type="entry name" value="RNA_pol_sigma-70_dom"/>
</dbReference>
<keyword evidence="4" id="KW-0804">Transcription</keyword>
<reference evidence="9 10" key="1">
    <citation type="submission" date="2023-11" db="EMBL/GenBank/DDBJ databases">
        <title>Novel species in genus Nocardioides.</title>
        <authorList>
            <person name="Zhou H."/>
        </authorList>
    </citation>
    <scope>NUCLEOTIDE SEQUENCE [LARGE SCALE GENOMIC DNA]</scope>
    <source>
        <strain evidence="9 10">S-58</strain>
    </source>
</reference>
<evidence type="ECO:0000256" key="5">
    <source>
        <dbReference type="SAM" id="MobiDB-lite"/>
    </source>
</evidence>
<keyword evidence="3" id="KW-0238">DNA-binding</keyword>
<keyword evidence="1" id="KW-0805">Transcription regulation</keyword>
<evidence type="ECO:0000256" key="4">
    <source>
        <dbReference type="ARBA" id="ARBA00023163"/>
    </source>
</evidence>
<evidence type="ECO:0000259" key="6">
    <source>
        <dbReference type="Pfam" id="PF04539"/>
    </source>
</evidence>
<protein>
    <submittedName>
        <fullName evidence="9">SigB/SigF/SigG family RNA polymerase sigma factor</fullName>
    </submittedName>
</protein>
<dbReference type="PANTHER" id="PTHR30385:SF4">
    <property type="entry name" value="RNA POLYMERASE SIGMA-E FACTOR"/>
    <property type="match status" value="1"/>
</dbReference>
<dbReference type="InterPro" id="IPR036388">
    <property type="entry name" value="WH-like_DNA-bd_sf"/>
</dbReference>
<accession>A0ABU5KA10</accession>
<organism evidence="9 10">
    <name type="scientific">Nocardioides renjunii</name>
    <dbReference type="NCBI Taxonomy" id="3095075"/>
    <lineage>
        <taxon>Bacteria</taxon>
        <taxon>Bacillati</taxon>
        <taxon>Actinomycetota</taxon>
        <taxon>Actinomycetes</taxon>
        <taxon>Propionibacteriales</taxon>
        <taxon>Nocardioidaceae</taxon>
        <taxon>Nocardioides</taxon>
    </lineage>
</organism>
<dbReference type="NCBIfam" id="TIGR02937">
    <property type="entry name" value="sigma70-ECF"/>
    <property type="match status" value="1"/>
</dbReference>
<comment type="caution">
    <text evidence="9">The sequence shown here is derived from an EMBL/GenBank/DDBJ whole genome shotgun (WGS) entry which is preliminary data.</text>
</comment>
<dbReference type="RefSeq" id="WP_322423964.1">
    <property type="nucleotide sequence ID" value="NZ_JAXQPW010000002.1"/>
</dbReference>
<keyword evidence="2" id="KW-0731">Sigma factor</keyword>
<dbReference type="CDD" id="cd06171">
    <property type="entry name" value="Sigma70_r4"/>
    <property type="match status" value="1"/>
</dbReference>
<dbReference type="Pfam" id="PF04542">
    <property type="entry name" value="Sigma70_r2"/>
    <property type="match status" value="1"/>
</dbReference>
<dbReference type="Gene3D" id="1.10.10.10">
    <property type="entry name" value="Winged helix-like DNA-binding domain superfamily/Winged helix DNA-binding domain"/>
    <property type="match status" value="2"/>
</dbReference>
<feature type="domain" description="RNA polymerase sigma-70 region 4" evidence="8">
    <location>
        <begin position="215"/>
        <end position="264"/>
    </location>
</feature>
<name>A0ABU5KA10_9ACTN</name>
<feature type="domain" description="RNA polymerase sigma-70 region 2" evidence="7">
    <location>
        <begin position="51"/>
        <end position="121"/>
    </location>
</feature>
<feature type="domain" description="RNA polymerase sigma-70 region 3" evidence="6">
    <location>
        <begin position="133"/>
        <end position="188"/>
    </location>
</feature>
<evidence type="ECO:0000256" key="2">
    <source>
        <dbReference type="ARBA" id="ARBA00023082"/>
    </source>
</evidence>
<dbReference type="PANTHER" id="PTHR30385">
    <property type="entry name" value="SIGMA FACTOR F FLAGELLAR"/>
    <property type="match status" value="1"/>
</dbReference>
<dbReference type="InterPro" id="IPR007627">
    <property type="entry name" value="RNA_pol_sigma70_r2"/>
</dbReference>
<dbReference type="Pfam" id="PF04545">
    <property type="entry name" value="Sigma70_r4"/>
    <property type="match status" value="1"/>
</dbReference>
<evidence type="ECO:0000256" key="3">
    <source>
        <dbReference type="ARBA" id="ARBA00023125"/>
    </source>
</evidence>
<evidence type="ECO:0000259" key="8">
    <source>
        <dbReference type="Pfam" id="PF04545"/>
    </source>
</evidence>
<dbReference type="InterPro" id="IPR013325">
    <property type="entry name" value="RNA_pol_sigma_r2"/>
</dbReference>
<dbReference type="InterPro" id="IPR000943">
    <property type="entry name" value="RNA_pol_sigma70"/>
</dbReference>
<evidence type="ECO:0000313" key="9">
    <source>
        <dbReference type="EMBL" id="MDZ5661736.1"/>
    </source>
</evidence>
<feature type="region of interest" description="Disordered" evidence="5">
    <location>
        <begin position="1"/>
        <end position="27"/>
    </location>
</feature>
<sequence>MVSVSVVPEHPVHAMAPTGRSERQHRTESIVSHLRLVEPSSSDSLDLTRQLIESNTRVARSIASRYKNRGIDLDDLEQVALLGLTKAAHRFDPTAGHDFMAFAVPTIRGELRRWFRDHGWTVRPPRRVQELQARIMKAQGELEQALGRSPRPSEIAAHLGEDLDAVVEALSADGFFTPTSLDAAVGDGSSGLADLLGEEDPAMRSAEARAVLEPLLAALSDRDRSVLRLRFYEQRTQQEIAEAFGITQAQVSRILARILAELRARLADPGADPAAGPAPDGASPAA</sequence>
<dbReference type="InterPro" id="IPR007624">
    <property type="entry name" value="RNA_pol_sigma70_r3"/>
</dbReference>
<dbReference type="InterPro" id="IPR013324">
    <property type="entry name" value="RNA_pol_sigma_r3/r4-like"/>
</dbReference>
<dbReference type="Pfam" id="PF04539">
    <property type="entry name" value="Sigma70_r3"/>
    <property type="match status" value="1"/>
</dbReference>
<evidence type="ECO:0000256" key="1">
    <source>
        <dbReference type="ARBA" id="ARBA00023015"/>
    </source>
</evidence>
<evidence type="ECO:0000259" key="7">
    <source>
        <dbReference type="Pfam" id="PF04542"/>
    </source>
</evidence>
<evidence type="ECO:0000313" key="10">
    <source>
        <dbReference type="Proteomes" id="UP001291999"/>
    </source>
</evidence>
<gene>
    <name evidence="9" type="ORF">SFC79_08180</name>
</gene>
<dbReference type="EMBL" id="JAXQPW010000002">
    <property type="protein sequence ID" value="MDZ5661736.1"/>
    <property type="molecule type" value="Genomic_DNA"/>
</dbReference>